<evidence type="ECO:0000313" key="5">
    <source>
        <dbReference type="Proteomes" id="UP001236507"/>
    </source>
</evidence>
<dbReference type="Proteomes" id="UP001236507">
    <property type="component" value="Unassembled WGS sequence"/>
</dbReference>
<name>A0ABT6YE43_9BACT</name>
<dbReference type="Pfam" id="PF21205">
    <property type="entry name" value="Rep3_C"/>
    <property type="match status" value="1"/>
</dbReference>
<comment type="caution">
    <text evidence="4">The sequence shown here is derived from an EMBL/GenBank/DDBJ whole genome shotgun (WGS) entry which is preliminary data.</text>
</comment>
<gene>
    <name evidence="4" type="ORF">QM524_21750</name>
</gene>
<feature type="coiled-coil region" evidence="2">
    <location>
        <begin position="335"/>
        <end position="383"/>
    </location>
</feature>
<keyword evidence="2" id="KW-0175">Coiled coil</keyword>
<feature type="domain" description="Initiator Rep protein WH1" evidence="3">
    <location>
        <begin position="20"/>
        <end position="161"/>
    </location>
</feature>
<protein>
    <submittedName>
        <fullName evidence="4">Replication initiation protein</fullName>
    </submittedName>
</protein>
<accession>A0ABT6YE43</accession>
<dbReference type="EMBL" id="JASHIF010000023">
    <property type="protein sequence ID" value="MDI9861861.1"/>
    <property type="molecule type" value="Genomic_DNA"/>
</dbReference>
<dbReference type="SUPFAM" id="SSF46785">
    <property type="entry name" value="Winged helix' DNA-binding domain"/>
    <property type="match status" value="2"/>
</dbReference>
<proteinExistence type="inferred from homology"/>
<evidence type="ECO:0000313" key="4">
    <source>
        <dbReference type="EMBL" id="MDI9861861.1"/>
    </source>
</evidence>
<evidence type="ECO:0000256" key="1">
    <source>
        <dbReference type="ARBA" id="ARBA00038283"/>
    </source>
</evidence>
<dbReference type="InterPro" id="IPR000525">
    <property type="entry name" value="Initiator_Rep_WH1"/>
</dbReference>
<dbReference type="InterPro" id="IPR036390">
    <property type="entry name" value="WH_DNA-bd_sf"/>
</dbReference>
<organism evidence="4 5">
    <name type="scientific">Flectobacillus roseus</name>
    <dbReference type="NCBI Taxonomy" id="502259"/>
    <lineage>
        <taxon>Bacteria</taxon>
        <taxon>Pseudomonadati</taxon>
        <taxon>Bacteroidota</taxon>
        <taxon>Cytophagia</taxon>
        <taxon>Cytophagales</taxon>
        <taxon>Flectobacillaceae</taxon>
        <taxon>Flectobacillus</taxon>
    </lineage>
</organism>
<sequence>MKTEKREQALDSVTKDPYRIVKGNPLIEARFELTPTQMKLFIYMLSLLDISKESFVPLTITVKDFQKFTGVEGGSLYSHLQQEVKKMIDKKVYYKDDRIELDSHLISGYVYFKKEGYFVLEFPNLLKPFLLQLKENFTVLDIRNILRLDSSYAMRFYEICKEKERIGTFEFEVDKLKRMFNIEHKYKNYFDFKMKVVVQAQNELMKNSELYFEFTEIKQGKKVVKLRFVVKKNKLEEVEDPLVEQISASFKEANKDPLPLITQSIEIQANETLNLIYDQVKDFGITQHTIKDWLDEISIEQIQLAINYLKKELISGRNIKNIGGYLTTMVKSPDLMQAQQQEVKKKEEAKRVQATKKAEVQSKKEQQQRKDQLLEEYTNAKRKEANMILSQNPQLYRNILDRMSSNLLGSMQYDSYLQFCGGQISIDTFLSYFNLGTGFYGIVMNILESEFPVFGYIKDEYSPKAKEIGLRLTY</sequence>
<evidence type="ECO:0000256" key="2">
    <source>
        <dbReference type="SAM" id="Coils"/>
    </source>
</evidence>
<dbReference type="Pfam" id="PF01051">
    <property type="entry name" value="Rep3_N"/>
    <property type="match status" value="1"/>
</dbReference>
<comment type="similarity">
    <text evidence="1">Belongs to the initiator RepB protein family.</text>
</comment>
<dbReference type="InterPro" id="IPR036388">
    <property type="entry name" value="WH-like_DNA-bd_sf"/>
</dbReference>
<dbReference type="RefSeq" id="WP_176464539.1">
    <property type="nucleotide sequence ID" value="NZ_JASHIF010000023.1"/>
</dbReference>
<keyword evidence="5" id="KW-1185">Reference proteome</keyword>
<evidence type="ECO:0000259" key="3">
    <source>
        <dbReference type="Pfam" id="PF01051"/>
    </source>
</evidence>
<reference evidence="4 5" key="1">
    <citation type="submission" date="2023-05" db="EMBL/GenBank/DDBJ databases">
        <title>Novel species of genus Flectobacillus isolated from stream in China.</title>
        <authorList>
            <person name="Lu H."/>
        </authorList>
    </citation>
    <scope>NUCLEOTIDE SEQUENCE [LARGE SCALE GENOMIC DNA]</scope>
    <source>
        <strain evidence="4 5">KCTC 42575</strain>
    </source>
</reference>
<dbReference type="Gene3D" id="1.10.10.10">
    <property type="entry name" value="Winged helix-like DNA-binding domain superfamily/Winged helix DNA-binding domain"/>
    <property type="match status" value="2"/>
</dbReference>